<sequence>MSENQKPEYNPVITGFSGNEGPLNISLTDAKKKFGQLPSKYGFVSAKKDGNKNRSDNKSLNLKTGRLIRDLLSDKKKNLKKKVYQFFQEWHRDLKSEFKVDIIPFFNINDPAIVKTILNEDQECLNYFSGLDIKRVLSGSGLIRKDVLNSIRPHLLLEKTSEILTKKIRNGSGKQLQAAKKVLDTLNCYSMSTQIKQFSDDTLSLPKGEAINCFADEISHYLLKFNASHPLSAIHCVAGITGKGIEFEYATRDYSYLELGKITGDCTADKRNFQSDRNIENIFWTVFSWILDKNYQIVKVFFEGEFVMKVHLLPLYVTGPNSYGIYQTGSSLKSDYTFLAIDAVETTFAFRDHQASSAKSHLIKHKDQIFFKTIEFIEKLADDMNIENIYAEKFSNTPWIRDIYGTYPEIFFHVDHLEKIDQLEDVFSLADEISTSMGYGGLEEIFMELQMKNTCLSPGYINKAPGVKSFALVRGDAGHGIPMKRIIGI</sequence>
<evidence type="ECO:0000313" key="2">
    <source>
        <dbReference type="Proteomes" id="UP000007347"/>
    </source>
</evidence>
<organism evidence="1 2">
    <name type="scientific">Desulfobacula toluolica (strain DSM 7467 / Tol2)</name>
    <dbReference type="NCBI Taxonomy" id="651182"/>
    <lineage>
        <taxon>Bacteria</taxon>
        <taxon>Pseudomonadati</taxon>
        <taxon>Thermodesulfobacteriota</taxon>
        <taxon>Desulfobacteria</taxon>
        <taxon>Desulfobacterales</taxon>
        <taxon>Desulfobacteraceae</taxon>
        <taxon>Desulfobacula</taxon>
    </lineage>
</organism>
<dbReference type="AlphaFoldDB" id="K0NFJ1"/>
<gene>
    <name evidence="1" type="ordered locus">TOL2_C02980</name>
</gene>
<accession>K0NFJ1</accession>
<reference evidence="1 2" key="1">
    <citation type="journal article" date="2013" name="Environ. Microbiol.">
        <title>Complete genome, catabolic sub-proteomes and key-metabolites of Desulfobacula toluolica Tol2, a marine, aromatic compound-degrading, sulfate-reducing bacterium.</title>
        <authorList>
            <person name="Wohlbrand L."/>
            <person name="Jacob J.H."/>
            <person name="Kube M."/>
            <person name="Mussmann M."/>
            <person name="Jarling R."/>
            <person name="Beck A."/>
            <person name="Amann R."/>
            <person name="Wilkes H."/>
            <person name="Reinhardt R."/>
            <person name="Rabus R."/>
        </authorList>
    </citation>
    <scope>NUCLEOTIDE SEQUENCE [LARGE SCALE GENOMIC DNA]</scope>
    <source>
        <strain evidence="2">DSM 7467 / Tol2</strain>
    </source>
</reference>
<keyword evidence="2" id="KW-1185">Reference proteome</keyword>
<name>K0NFJ1_DESTT</name>
<proteinExistence type="predicted"/>
<dbReference type="RefSeq" id="WP_014955825.1">
    <property type="nucleotide sequence ID" value="NC_018645.1"/>
</dbReference>
<dbReference type="EMBL" id="FO203503">
    <property type="protein sequence ID" value="CCK78468.1"/>
    <property type="molecule type" value="Genomic_DNA"/>
</dbReference>
<dbReference type="OrthoDB" id="9790913at2"/>
<dbReference type="HOGENOM" id="CLU_557514_0_0_7"/>
<protein>
    <submittedName>
        <fullName evidence="1">Uncharacterized protein</fullName>
    </submittedName>
</protein>
<dbReference type="KEGG" id="dto:TOL2_C02980"/>
<dbReference type="Proteomes" id="UP000007347">
    <property type="component" value="Chromosome"/>
</dbReference>
<evidence type="ECO:0000313" key="1">
    <source>
        <dbReference type="EMBL" id="CCK78468.1"/>
    </source>
</evidence>